<accession>A0A699TUR3</accession>
<dbReference type="AlphaFoldDB" id="A0A699TUR3"/>
<feature type="transmembrane region" description="Helical" evidence="1">
    <location>
        <begin position="20"/>
        <end position="43"/>
    </location>
</feature>
<protein>
    <submittedName>
        <fullName evidence="2">Uncharacterized protein</fullName>
    </submittedName>
</protein>
<organism evidence="2">
    <name type="scientific">Tanacetum cinerariifolium</name>
    <name type="common">Dalmatian daisy</name>
    <name type="synonym">Chrysanthemum cinerariifolium</name>
    <dbReference type="NCBI Taxonomy" id="118510"/>
    <lineage>
        <taxon>Eukaryota</taxon>
        <taxon>Viridiplantae</taxon>
        <taxon>Streptophyta</taxon>
        <taxon>Embryophyta</taxon>
        <taxon>Tracheophyta</taxon>
        <taxon>Spermatophyta</taxon>
        <taxon>Magnoliopsida</taxon>
        <taxon>eudicotyledons</taxon>
        <taxon>Gunneridae</taxon>
        <taxon>Pentapetalae</taxon>
        <taxon>asterids</taxon>
        <taxon>campanulids</taxon>
        <taxon>Asterales</taxon>
        <taxon>Asteraceae</taxon>
        <taxon>Asteroideae</taxon>
        <taxon>Anthemideae</taxon>
        <taxon>Anthemidinae</taxon>
        <taxon>Tanacetum</taxon>
    </lineage>
</organism>
<gene>
    <name evidence="2" type="ORF">Tci_884785</name>
</gene>
<proteinExistence type="predicted"/>
<evidence type="ECO:0000313" key="2">
    <source>
        <dbReference type="EMBL" id="GFD12816.1"/>
    </source>
</evidence>
<feature type="non-terminal residue" evidence="2">
    <location>
        <position position="47"/>
    </location>
</feature>
<keyword evidence="1" id="KW-0812">Transmembrane</keyword>
<keyword evidence="1" id="KW-1133">Transmembrane helix</keyword>
<sequence length="47" mass="4884">MSGSSGYLEGSRNEDFPAILMFGLIIVSEGLAVLKLLVLLVGFSPAA</sequence>
<name>A0A699TUR3_TANCI</name>
<comment type="caution">
    <text evidence="2">The sequence shown here is derived from an EMBL/GenBank/DDBJ whole genome shotgun (WGS) entry which is preliminary data.</text>
</comment>
<reference evidence="2" key="1">
    <citation type="journal article" date="2019" name="Sci. Rep.">
        <title>Draft genome of Tanacetum cinerariifolium, the natural source of mosquito coil.</title>
        <authorList>
            <person name="Yamashiro T."/>
            <person name="Shiraishi A."/>
            <person name="Satake H."/>
            <person name="Nakayama K."/>
        </authorList>
    </citation>
    <scope>NUCLEOTIDE SEQUENCE</scope>
</reference>
<keyword evidence="1" id="KW-0472">Membrane</keyword>
<evidence type="ECO:0000256" key="1">
    <source>
        <dbReference type="SAM" id="Phobius"/>
    </source>
</evidence>
<dbReference type="EMBL" id="BKCJ011268215">
    <property type="protein sequence ID" value="GFD12816.1"/>
    <property type="molecule type" value="Genomic_DNA"/>
</dbReference>